<keyword evidence="1" id="KW-1133">Transmembrane helix</keyword>
<protein>
    <submittedName>
        <fullName evidence="2">Uncharacterized protein</fullName>
    </submittedName>
</protein>
<reference evidence="2 3" key="1">
    <citation type="submission" date="2019-06" db="EMBL/GenBank/DDBJ databases">
        <title>Genomic Encyclopedia of Type Strains, Phase IV (KMG-V): Genome sequencing to study the core and pangenomes of soil and plant-associated prokaryotes.</title>
        <authorList>
            <person name="Whitman W."/>
        </authorList>
    </citation>
    <scope>NUCLEOTIDE SEQUENCE [LARGE SCALE GENOMIC DNA]</scope>
    <source>
        <strain evidence="2 3">BR 10355</strain>
    </source>
</reference>
<dbReference type="AlphaFoldDB" id="A0A560MFA8"/>
<keyword evidence="1" id="KW-0812">Transmembrane</keyword>
<evidence type="ECO:0000313" key="3">
    <source>
        <dbReference type="Proteomes" id="UP000321304"/>
    </source>
</evidence>
<sequence length="36" mass="3922">MQTNHHHIDGVEVAFVSLGTVSFLALIASMIWLLLG</sequence>
<keyword evidence="3" id="KW-1185">Reference proteome</keyword>
<accession>A0A560MFA8</accession>
<keyword evidence="1" id="KW-0472">Membrane</keyword>
<evidence type="ECO:0000256" key="1">
    <source>
        <dbReference type="SAM" id="Phobius"/>
    </source>
</evidence>
<dbReference type="EMBL" id="VITY01000002">
    <property type="protein sequence ID" value="TWC05791.1"/>
    <property type="molecule type" value="Genomic_DNA"/>
</dbReference>
<comment type="caution">
    <text evidence="2">The sequence shown here is derived from an EMBL/GenBank/DDBJ whole genome shotgun (WGS) entry which is preliminary data.</text>
</comment>
<evidence type="ECO:0000313" key="2">
    <source>
        <dbReference type="EMBL" id="TWC05791.1"/>
    </source>
</evidence>
<gene>
    <name evidence="2" type="ORF">FBZ93_102104</name>
</gene>
<name>A0A560MFA8_9BRAD</name>
<dbReference type="Proteomes" id="UP000321304">
    <property type="component" value="Unassembled WGS sequence"/>
</dbReference>
<organism evidence="2 3">
    <name type="scientific">Bradyrhizobium macuxiense</name>
    <dbReference type="NCBI Taxonomy" id="1755647"/>
    <lineage>
        <taxon>Bacteria</taxon>
        <taxon>Pseudomonadati</taxon>
        <taxon>Pseudomonadota</taxon>
        <taxon>Alphaproteobacteria</taxon>
        <taxon>Hyphomicrobiales</taxon>
        <taxon>Nitrobacteraceae</taxon>
        <taxon>Bradyrhizobium</taxon>
    </lineage>
</organism>
<feature type="transmembrane region" description="Helical" evidence="1">
    <location>
        <begin position="13"/>
        <end position="35"/>
    </location>
</feature>
<proteinExistence type="predicted"/>